<comment type="subcellular location">
    <subcellularLocation>
        <location evidence="1">Cell membrane</location>
        <topology evidence="1">Multi-pass membrane protein</topology>
    </subcellularLocation>
</comment>
<comment type="caution">
    <text evidence="9">The sequence shown here is derived from an EMBL/GenBank/DDBJ whole genome shotgun (WGS) entry which is preliminary data.</text>
</comment>
<dbReference type="PANTHER" id="PTHR46494">
    <property type="entry name" value="CORA FAMILY METAL ION TRANSPORTER (EUROFUNG)"/>
    <property type="match status" value="1"/>
</dbReference>
<dbReference type="Gene3D" id="3.30.460.20">
    <property type="entry name" value="CorA soluble domain-like"/>
    <property type="match status" value="1"/>
</dbReference>
<feature type="transmembrane region" description="Helical" evidence="8">
    <location>
        <begin position="296"/>
        <end position="316"/>
    </location>
</feature>
<dbReference type="Gene3D" id="1.20.58.340">
    <property type="entry name" value="Magnesium transport protein CorA, transmembrane region"/>
    <property type="match status" value="2"/>
</dbReference>
<evidence type="ECO:0000256" key="2">
    <source>
        <dbReference type="ARBA" id="ARBA00009765"/>
    </source>
</evidence>
<evidence type="ECO:0000256" key="3">
    <source>
        <dbReference type="ARBA" id="ARBA00022448"/>
    </source>
</evidence>
<gene>
    <name evidence="9" type="ORF">OUY24_34230</name>
</gene>
<dbReference type="PANTHER" id="PTHR46494:SF1">
    <property type="entry name" value="CORA FAMILY METAL ION TRANSPORTER (EUROFUNG)"/>
    <property type="match status" value="1"/>
</dbReference>
<dbReference type="InterPro" id="IPR002523">
    <property type="entry name" value="MgTranspt_CorA/ZnTranspt_ZntB"/>
</dbReference>
<dbReference type="Pfam" id="PF01544">
    <property type="entry name" value="CorA"/>
    <property type="match status" value="1"/>
</dbReference>
<keyword evidence="5 8" id="KW-0812">Transmembrane</keyword>
<keyword evidence="6 8" id="KW-1133">Transmembrane helix</keyword>
<keyword evidence="4" id="KW-1003">Cell membrane</keyword>
<dbReference type="CDD" id="cd12822">
    <property type="entry name" value="TmCorA-like"/>
    <property type="match status" value="1"/>
</dbReference>
<dbReference type="Proteomes" id="UP001212498">
    <property type="component" value="Unassembled WGS sequence"/>
</dbReference>
<sequence length="322" mass="36801">MRTRLYRDGRLEKENFPLAEVSDHVSDHRNAIWIDLCRPTPEELTALGDELGLHELAVEDVLADHQRPKADVYANHLFITVYAMRFDGDRFAPAEIDVFVTETALVTVRLDPAVDLDEVVRRWDAAPALAANGVLFLLHGLLDWVVDGQLELVLDLDGRAEDLEEELFEERPADAREVQRKMYELRKTSAHFRKVVMPMRELFGTLLHRDQGILRGSQMMPYYQDVYDHVQRTAELLESLRDLLANMRETRLAQQGFRLNQIMKRLTGWAAIIAVPTAITGFYGQNVPFPGSGQPVGFWMSLVLVSVVSVALYVVFKKNDWL</sequence>
<keyword evidence="7 8" id="KW-0472">Membrane</keyword>
<evidence type="ECO:0000256" key="8">
    <source>
        <dbReference type="SAM" id="Phobius"/>
    </source>
</evidence>
<evidence type="ECO:0000256" key="5">
    <source>
        <dbReference type="ARBA" id="ARBA00022692"/>
    </source>
</evidence>
<evidence type="ECO:0000313" key="9">
    <source>
        <dbReference type="EMBL" id="MDA0645711.1"/>
    </source>
</evidence>
<evidence type="ECO:0000256" key="7">
    <source>
        <dbReference type="ARBA" id="ARBA00023136"/>
    </source>
</evidence>
<evidence type="ECO:0000256" key="1">
    <source>
        <dbReference type="ARBA" id="ARBA00004651"/>
    </source>
</evidence>
<dbReference type="InterPro" id="IPR045863">
    <property type="entry name" value="CorA_TM1_TM2"/>
</dbReference>
<name>A0ABT4T865_9ACTN</name>
<dbReference type="SUPFAM" id="SSF144083">
    <property type="entry name" value="Magnesium transport protein CorA, transmembrane region"/>
    <property type="match status" value="1"/>
</dbReference>
<evidence type="ECO:0000256" key="4">
    <source>
        <dbReference type="ARBA" id="ARBA00022475"/>
    </source>
</evidence>
<dbReference type="RefSeq" id="WP_271279262.1">
    <property type="nucleotide sequence ID" value="NZ_BAABFD010000021.1"/>
</dbReference>
<accession>A0ABT4T865</accession>
<proteinExistence type="inferred from homology"/>
<dbReference type="SUPFAM" id="SSF143865">
    <property type="entry name" value="CorA soluble domain-like"/>
    <property type="match status" value="1"/>
</dbReference>
<evidence type="ECO:0000313" key="10">
    <source>
        <dbReference type="Proteomes" id="UP001212498"/>
    </source>
</evidence>
<evidence type="ECO:0000256" key="6">
    <source>
        <dbReference type="ARBA" id="ARBA00022989"/>
    </source>
</evidence>
<reference evidence="9 10" key="1">
    <citation type="submission" date="2022-11" db="EMBL/GenBank/DDBJ databases">
        <title>Nonomuraea corallina sp. nov., a new species of the genus Nonomuraea isolated from sea side sediment in Thai sea.</title>
        <authorList>
            <person name="Ngamcharungchit C."/>
            <person name="Matsumoto A."/>
            <person name="Suriyachadkun C."/>
            <person name="Panbangred W."/>
            <person name="Inahashi Y."/>
            <person name="Intra B."/>
        </authorList>
    </citation>
    <scope>NUCLEOTIDE SEQUENCE [LARGE SCALE GENOMIC DNA]</scope>
    <source>
        <strain evidence="9 10">DSM 43553</strain>
    </source>
</reference>
<protein>
    <submittedName>
        <fullName evidence="9">Magnesium transporter CorA family protein</fullName>
    </submittedName>
</protein>
<dbReference type="EMBL" id="JAPNUD010000151">
    <property type="protein sequence ID" value="MDA0645711.1"/>
    <property type="molecule type" value="Genomic_DNA"/>
</dbReference>
<dbReference type="InterPro" id="IPR045861">
    <property type="entry name" value="CorA_cytoplasmic_dom"/>
</dbReference>
<feature type="transmembrane region" description="Helical" evidence="8">
    <location>
        <begin position="266"/>
        <end position="284"/>
    </location>
</feature>
<keyword evidence="3" id="KW-0813">Transport</keyword>
<organism evidence="9 10">
    <name type="scientific">Nonomuraea ferruginea</name>
    <dbReference type="NCBI Taxonomy" id="46174"/>
    <lineage>
        <taxon>Bacteria</taxon>
        <taxon>Bacillati</taxon>
        <taxon>Actinomycetota</taxon>
        <taxon>Actinomycetes</taxon>
        <taxon>Streptosporangiales</taxon>
        <taxon>Streptosporangiaceae</taxon>
        <taxon>Nonomuraea</taxon>
    </lineage>
</organism>
<comment type="similarity">
    <text evidence="2">Belongs to the CorA metal ion transporter (MIT) (TC 1.A.35) family.</text>
</comment>
<keyword evidence="10" id="KW-1185">Reference proteome</keyword>